<feature type="domain" description="Peptidase M20 dimerisation" evidence="4">
    <location>
        <begin position="225"/>
        <end position="326"/>
    </location>
</feature>
<feature type="binding site" evidence="3">
    <location>
        <position position="396"/>
    </location>
    <ligand>
        <name>Zn(2+)</name>
        <dbReference type="ChEBI" id="CHEBI:29105"/>
        <label>2</label>
    </ligand>
</feature>
<dbReference type="InterPro" id="IPR036264">
    <property type="entry name" value="Bact_exopeptidase_dim_dom"/>
</dbReference>
<dbReference type="SUPFAM" id="SSF55031">
    <property type="entry name" value="Bacterial exopeptidase dimerisation domain"/>
    <property type="match status" value="1"/>
</dbReference>
<dbReference type="Gene3D" id="3.40.630.10">
    <property type="entry name" value="Zn peptidases"/>
    <property type="match status" value="1"/>
</dbReference>
<accession>A0A5C6FRZ1</accession>
<evidence type="ECO:0000313" key="6">
    <source>
        <dbReference type="Proteomes" id="UP000316476"/>
    </source>
</evidence>
<evidence type="ECO:0000313" key="5">
    <source>
        <dbReference type="EMBL" id="TWU63263.1"/>
    </source>
</evidence>
<dbReference type="EC" id="3.5.1.87" evidence="5"/>
<dbReference type="PIRSF" id="PIRSF001235">
    <property type="entry name" value="Amidase_carbamoylase"/>
    <property type="match status" value="1"/>
</dbReference>
<keyword evidence="2 5" id="KW-0378">Hydrolase</keyword>
<dbReference type="PROSITE" id="PS00758">
    <property type="entry name" value="ARGE_DAPE_CPG2_1"/>
    <property type="match status" value="1"/>
</dbReference>
<comment type="cofactor">
    <cofactor evidence="3">
        <name>Zn(2+)</name>
        <dbReference type="ChEBI" id="CHEBI:29105"/>
    </cofactor>
    <text evidence="3">Binds 2 Zn(2+) ions per subunit.</text>
</comment>
<dbReference type="InterPro" id="IPR010158">
    <property type="entry name" value="Amidase_Cbmase"/>
</dbReference>
<keyword evidence="3" id="KW-0479">Metal-binding</keyword>
<dbReference type="Gene3D" id="3.30.70.360">
    <property type="match status" value="1"/>
</dbReference>
<dbReference type="GO" id="GO:0046872">
    <property type="term" value="F:metal ion binding"/>
    <property type="evidence" value="ECO:0007669"/>
    <property type="project" value="UniProtKB-KW"/>
</dbReference>
<reference evidence="5 6" key="1">
    <citation type="submission" date="2019-02" db="EMBL/GenBank/DDBJ databases">
        <title>Deep-cultivation of Planctomycetes and their phenomic and genomic characterization uncovers novel biology.</title>
        <authorList>
            <person name="Wiegand S."/>
            <person name="Jogler M."/>
            <person name="Boedeker C."/>
            <person name="Pinto D."/>
            <person name="Vollmers J."/>
            <person name="Rivas-Marin E."/>
            <person name="Kohn T."/>
            <person name="Peeters S.H."/>
            <person name="Heuer A."/>
            <person name="Rast P."/>
            <person name="Oberbeckmann S."/>
            <person name="Bunk B."/>
            <person name="Jeske O."/>
            <person name="Meyerdierks A."/>
            <person name="Storesund J.E."/>
            <person name="Kallscheuer N."/>
            <person name="Luecker S."/>
            <person name="Lage O.M."/>
            <person name="Pohl T."/>
            <person name="Merkel B.J."/>
            <person name="Hornburger P."/>
            <person name="Mueller R.-W."/>
            <person name="Bruemmer F."/>
            <person name="Labrenz M."/>
            <person name="Spormann A.M."/>
            <person name="Op Den Camp H."/>
            <person name="Overmann J."/>
            <person name="Amann R."/>
            <person name="Jetten M.S.M."/>
            <person name="Mascher T."/>
            <person name="Medema M.H."/>
            <person name="Devos D.P."/>
            <person name="Kaster A.-K."/>
            <person name="Ovreas L."/>
            <person name="Rohde M."/>
            <person name="Galperin M.Y."/>
            <person name="Jogler C."/>
        </authorList>
    </citation>
    <scope>NUCLEOTIDE SEQUENCE [LARGE SCALE GENOMIC DNA]</scope>
    <source>
        <strain evidence="5 6">V7</strain>
    </source>
</reference>
<evidence type="ECO:0000256" key="3">
    <source>
        <dbReference type="PIRSR" id="PIRSR001235-1"/>
    </source>
</evidence>
<dbReference type="AlphaFoldDB" id="A0A5C6FRZ1"/>
<dbReference type="Proteomes" id="UP000316476">
    <property type="component" value="Unassembled WGS sequence"/>
</dbReference>
<evidence type="ECO:0000256" key="2">
    <source>
        <dbReference type="ARBA" id="ARBA00022801"/>
    </source>
</evidence>
<dbReference type="GO" id="GO:0050538">
    <property type="term" value="F:N-carbamoyl-L-amino-acid hydrolase activity"/>
    <property type="evidence" value="ECO:0007669"/>
    <property type="project" value="UniProtKB-EC"/>
</dbReference>
<evidence type="ECO:0000259" key="4">
    <source>
        <dbReference type="Pfam" id="PF07687"/>
    </source>
</evidence>
<feature type="binding site" evidence="3">
    <location>
        <position position="94"/>
    </location>
    <ligand>
        <name>Zn(2+)</name>
        <dbReference type="ChEBI" id="CHEBI:29105"/>
        <label>1</label>
    </ligand>
</feature>
<protein>
    <submittedName>
        <fullName evidence="5">N-carbamoyl-L-amino acid hydrolase</fullName>
        <ecNumber evidence="5">3.5.1.87</ecNumber>
    </submittedName>
</protein>
<gene>
    <name evidence="5" type="primary">amaB</name>
    <name evidence="5" type="ORF">V7x_50030</name>
</gene>
<proteinExistence type="inferred from homology"/>
<dbReference type="GO" id="GO:0016813">
    <property type="term" value="F:hydrolase activity, acting on carbon-nitrogen (but not peptide) bonds, in linear amidines"/>
    <property type="evidence" value="ECO:0007669"/>
    <property type="project" value="InterPro"/>
</dbReference>
<dbReference type="Pfam" id="PF07687">
    <property type="entry name" value="M20_dimer"/>
    <property type="match status" value="1"/>
</dbReference>
<dbReference type="EMBL" id="SJPZ01000002">
    <property type="protein sequence ID" value="TWU63263.1"/>
    <property type="molecule type" value="Genomic_DNA"/>
</dbReference>
<dbReference type="InterPro" id="IPR011650">
    <property type="entry name" value="Peptidase_M20_dimer"/>
</dbReference>
<dbReference type="NCBIfam" id="NF006771">
    <property type="entry name" value="PRK09290.1-5"/>
    <property type="match status" value="1"/>
</dbReference>
<evidence type="ECO:0000256" key="1">
    <source>
        <dbReference type="ARBA" id="ARBA00006153"/>
    </source>
</evidence>
<dbReference type="PANTHER" id="PTHR32494:SF5">
    <property type="entry name" value="ALLANTOATE AMIDOHYDROLASE"/>
    <property type="match status" value="1"/>
</dbReference>
<comment type="similarity">
    <text evidence="1">Belongs to the peptidase M20 family.</text>
</comment>
<keyword evidence="3" id="KW-0862">Zinc</keyword>
<dbReference type="NCBIfam" id="TIGR01879">
    <property type="entry name" value="hydantase"/>
    <property type="match status" value="1"/>
</dbReference>
<dbReference type="Pfam" id="PF01546">
    <property type="entry name" value="Peptidase_M20"/>
    <property type="match status" value="1"/>
</dbReference>
<feature type="binding site" evidence="3">
    <location>
        <position position="105"/>
    </location>
    <ligand>
        <name>Zn(2+)</name>
        <dbReference type="ChEBI" id="CHEBI:29105"/>
        <label>1</label>
    </ligand>
</feature>
<sequence>MVGSKSATQDVQALKVDLERIKADVLALAKIGRDPGDHGIYRMAFTEADMAGKRWLSERIEDAGLQLSADGAANISGTLPGDDSDKPRVLIGSHIDTVPCAGALDGALGVIVGLECLRTLRASGVTLSRTLELIAFSDEEGRFGGMFGSQAICGQIHPEWIQTHVDTDGVAIADAMTACGYQPMDALDAARDPSTIDCYLELHIEQGPVLDALHRPVGIVDEITGLFTWSVSFRGEANHAGTTPMEMRNDAFMGLADFAHEIPRILAENGSERSRATVGKAQILPGAVNTVPGMVEFSLDVRDTSSMVLEELQTSFRKALSAIARRRNLIFEFEQRSYLPPVSCHQKVVAALLDGAKQLEMEPHVMCSGAAHDAQVMGTMVPTGMIFVPSKNGQSHSPAEWTAWSDIEAGANVMLKALLELSK</sequence>
<dbReference type="CDD" id="cd03884">
    <property type="entry name" value="M20_bAS"/>
    <property type="match status" value="1"/>
</dbReference>
<dbReference type="SUPFAM" id="SSF53187">
    <property type="entry name" value="Zn-dependent exopeptidases"/>
    <property type="match status" value="1"/>
</dbReference>
<feature type="binding site" evidence="3">
    <location>
        <position position="203"/>
    </location>
    <ligand>
        <name>Zn(2+)</name>
        <dbReference type="ChEBI" id="CHEBI:29105"/>
        <label>1</label>
    </ligand>
</feature>
<dbReference type="PANTHER" id="PTHR32494">
    <property type="entry name" value="ALLANTOATE DEIMINASE-RELATED"/>
    <property type="match status" value="1"/>
</dbReference>
<feature type="binding site" evidence="3">
    <location>
        <position position="140"/>
    </location>
    <ligand>
        <name>Zn(2+)</name>
        <dbReference type="ChEBI" id="CHEBI:29105"/>
        <label>2</label>
    </ligand>
</feature>
<dbReference type="InterPro" id="IPR002933">
    <property type="entry name" value="Peptidase_M20"/>
</dbReference>
<feature type="binding site" evidence="3">
    <location>
        <position position="105"/>
    </location>
    <ligand>
        <name>Zn(2+)</name>
        <dbReference type="ChEBI" id="CHEBI:29105"/>
        <label>2</label>
    </ligand>
</feature>
<name>A0A5C6FRZ1_9PLAN</name>
<comment type="caution">
    <text evidence="5">The sequence shown here is derived from an EMBL/GenBank/DDBJ whole genome shotgun (WGS) entry which is preliminary data.</text>
</comment>
<dbReference type="InterPro" id="IPR001261">
    <property type="entry name" value="ArgE/DapE_CS"/>
</dbReference>
<organism evidence="5 6">
    <name type="scientific">Crateriforma conspicua</name>
    <dbReference type="NCBI Taxonomy" id="2527996"/>
    <lineage>
        <taxon>Bacteria</taxon>
        <taxon>Pseudomonadati</taxon>
        <taxon>Planctomycetota</taxon>
        <taxon>Planctomycetia</taxon>
        <taxon>Planctomycetales</taxon>
        <taxon>Planctomycetaceae</taxon>
        <taxon>Crateriforma</taxon>
    </lineage>
</organism>